<gene>
    <name evidence="3 4" type="primary">minE</name>
    <name evidence="4" type="ORF">CJ255_16820</name>
</gene>
<evidence type="ECO:0000256" key="3">
    <source>
        <dbReference type="HAMAP-Rule" id="MF_00262"/>
    </source>
</evidence>
<dbReference type="GO" id="GO:0032955">
    <property type="term" value="P:regulation of division septum assembly"/>
    <property type="evidence" value="ECO:0007669"/>
    <property type="project" value="InterPro"/>
</dbReference>
<keyword evidence="3" id="KW-0131">Cell cycle</keyword>
<comment type="similarity">
    <text evidence="1 3">Belongs to the MinE family.</text>
</comment>
<dbReference type="EMBL" id="NQWI01000101">
    <property type="protein sequence ID" value="PDW01889.1"/>
    <property type="molecule type" value="Genomic_DNA"/>
</dbReference>
<name>A0A2A6RG79_9CHLR</name>
<dbReference type="Gene3D" id="3.30.1070.10">
    <property type="entry name" value="Cell division topological specificity factor MinE"/>
    <property type="match status" value="1"/>
</dbReference>
<organism evidence="4 5">
    <name type="scientific">Candidatus Viridilinea mediisalina</name>
    <dbReference type="NCBI Taxonomy" id="2024553"/>
    <lineage>
        <taxon>Bacteria</taxon>
        <taxon>Bacillati</taxon>
        <taxon>Chloroflexota</taxon>
        <taxon>Chloroflexia</taxon>
        <taxon>Chloroflexales</taxon>
        <taxon>Chloroflexineae</taxon>
        <taxon>Oscillochloridaceae</taxon>
        <taxon>Candidatus Viridilinea</taxon>
    </lineage>
</organism>
<comment type="caution">
    <text evidence="4">The sequence shown here is derived from an EMBL/GenBank/DDBJ whole genome shotgun (WGS) entry which is preliminary data.</text>
</comment>
<sequence length="89" mass="10457">MSFFREFFGGRRERSAETAKKRLMMVLVDDRYKLTPELIEQMKVELAEVLSRYLPHVDADQIEVSLLHEDDNDRLHAQIPLKRGQQGDV</sequence>
<dbReference type="AlphaFoldDB" id="A0A2A6RG79"/>
<accession>A0A2A6RG79</accession>
<evidence type="ECO:0000313" key="5">
    <source>
        <dbReference type="Proteomes" id="UP000220527"/>
    </source>
</evidence>
<reference evidence="5" key="1">
    <citation type="submission" date="2017-08" db="EMBL/GenBank/DDBJ databases">
        <authorList>
            <person name="Grouzdev D.S."/>
            <person name="Gaisin V.A."/>
            <person name="Rysina M.S."/>
            <person name="Gorlenko V.M."/>
        </authorList>
    </citation>
    <scope>NUCLEOTIDE SEQUENCE [LARGE SCALE GENOMIC DNA]</scope>
    <source>
        <strain evidence="5">Kir15-3F</strain>
    </source>
</reference>
<dbReference type="NCBIfam" id="TIGR01215">
    <property type="entry name" value="minE"/>
    <property type="match status" value="1"/>
</dbReference>
<dbReference type="OrthoDB" id="9796578at2"/>
<evidence type="ECO:0000256" key="2">
    <source>
        <dbReference type="ARBA" id="ARBA00025265"/>
    </source>
</evidence>
<protein>
    <recommendedName>
        <fullName evidence="3">Cell division topological specificity factor</fullName>
    </recommendedName>
</protein>
<proteinExistence type="inferred from homology"/>
<dbReference type="HAMAP" id="MF_00262">
    <property type="entry name" value="MinE"/>
    <property type="match status" value="1"/>
</dbReference>
<dbReference type="InterPro" id="IPR005527">
    <property type="entry name" value="MinE"/>
</dbReference>
<keyword evidence="3 4" id="KW-0132">Cell division</keyword>
<keyword evidence="5" id="KW-1185">Reference proteome</keyword>
<comment type="function">
    <text evidence="2 3">Prevents the cell division inhibition by proteins MinC and MinD at internal division sites while permitting inhibition at polar sites. This ensures cell division at the proper site by restricting the formation of a division septum at the midpoint of the long axis of the cell.</text>
</comment>
<evidence type="ECO:0000313" key="4">
    <source>
        <dbReference type="EMBL" id="PDW01889.1"/>
    </source>
</evidence>
<dbReference type="Pfam" id="PF03776">
    <property type="entry name" value="MinE"/>
    <property type="match status" value="1"/>
</dbReference>
<dbReference type="RefSeq" id="WP_097645261.1">
    <property type="nucleotide sequence ID" value="NZ_NQWI01000101.1"/>
</dbReference>
<dbReference type="SUPFAM" id="SSF55229">
    <property type="entry name" value="Cell division protein MinE topological specificity domain"/>
    <property type="match status" value="1"/>
</dbReference>
<dbReference type="InterPro" id="IPR036707">
    <property type="entry name" value="MinE_sf"/>
</dbReference>
<evidence type="ECO:0000256" key="1">
    <source>
        <dbReference type="ARBA" id="ARBA00008168"/>
    </source>
</evidence>
<dbReference type="Proteomes" id="UP000220527">
    <property type="component" value="Unassembled WGS sequence"/>
</dbReference>
<dbReference type="GO" id="GO:0051301">
    <property type="term" value="P:cell division"/>
    <property type="evidence" value="ECO:0007669"/>
    <property type="project" value="UniProtKB-KW"/>
</dbReference>